<dbReference type="OrthoDB" id="3540210at2759"/>
<feature type="region of interest" description="Disordered" evidence="1">
    <location>
        <begin position="642"/>
        <end position="698"/>
    </location>
</feature>
<feature type="transmembrane region" description="Helical" evidence="2">
    <location>
        <begin position="570"/>
        <end position="596"/>
    </location>
</feature>
<dbReference type="SMR" id="A0A194W6X9"/>
<evidence type="ECO:0000313" key="3">
    <source>
        <dbReference type="EMBL" id="KUI71830.1"/>
    </source>
</evidence>
<reference evidence="3" key="1">
    <citation type="submission" date="2014-12" db="EMBL/GenBank/DDBJ databases">
        <title>Genome Sequence of Valsa Canker Pathogens Uncovers a Specific Adaption of Colonization on Woody Bark.</title>
        <authorList>
            <person name="Yin Z."/>
            <person name="Liu H."/>
            <person name="Gao X."/>
            <person name="Li Z."/>
            <person name="Song N."/>
            <person name="Ke X."/>
            <person name="Dai Q."/>
            <person name="Wu Y."/>
            <person name="Sun Y."/>
            <person name="Xu J.-R."/>
            <person name="Kang Z.K."/>
            <person name="Wang L."/>
            <person name="Huang L."/>
        </authorList>
    </citation>
    <scope>NUCLEOTIDE SEQUENCE [LARGE SCALE GENOMIC DNA]</scope>
    <source>
        <strain evidence="3">03-8</strain>
    </source>
</reference>
<gene>
    <name evidence="3" type="ORF">VM1G_07507</name>
</gene>
<feature type="transmembrane region" description="Helical" evidence="2">
    <location>
        <begin position="114"/>
        <end position="134"/>
    </location>
</feature>
<evidence type="ECO:0000256" key="2">
    <source>
        <dbReference type="SAM" id="Phobius"/>
    </source>
</evidence>
<evidence type="ECO:0000256" key="1">
    <source>
        <dbReference type="SAM" id="MobiDB-lite"/>
    </source>
</evidence>
<feature type="region of interest" description="Disordered" evidence="1">
    <location>
        <begin position="770"/>
        <end position="824"/>
    </location>
</feature>
<name>A0A194W6X9_CYTMA</name>
<keyword evidence="2" id="KW-0472">Membrane</keyword>
<feature type="compositionally biased region" description="Low complexity" evidence="1">
    <location>
        <begin position="687"/>
        <end position="698"/>
    </location>
</feature>
<feature type="compositionally biased region" description="Polar residues" evidence="1">
    <location>
        <begin position="772"/>
        <end position="789"/>
    </location>
</feature>
<feature type="transmembrane region" description="Helical" evidence="2">
    <location>
        <begin position="36"/>
        <end position="55"/>
    </location>
</feature>
<proteinExistence type="predicted"/>
<dbReference type="Proteomes" id="UP000078559">
    <property type="component" value="Chromosome 8"/>
</dbReference>
<protein>
    <submittedName>
        <fullName evidence="3">Uncharacterized protein</fullName>
    </submittedName>
</protein>
<keyword evidence="4" id="KW-1185">Reference proteome</keyword>
<keyword evidence="2" id="KW-0812">Transmembrane</keyword>
<organism evidence="3 4">
    <name type="scientific">Cytospora mali</name>
    <name type="common">Apple Valsa canker fungus</name>
    <name type="synonym">Valsa mali</name>
    <dbReference type="NCBI Taxonomy" id="578113"/>
    <lineage>
        <taxon>Eukaryota</taxon>
        <taxon>Fungi</taxon>
        <taxon>Dikarya</taxon>
        <taxon>Ascomycota</taxon>
        <taxon>Pezizomycotina</taxon>
        <taxon>Sordariomycetes</taxon>
        <taxon>Sordariomycetidae</taxon>
        <taxon>Diaporthales</taxon>
        <taxon>Cytosporaceae</taxon>
        <taxon>Cytospora</taxon>
    </lineage>
</organism>
<evidence type="ECO:0000313" key="4">
    <source>
        <dbReference type="Proteomes" id="UP000078559"/>
    </source>
</evidence>
<dbReference type="EMBL" id="CM003105">
    <property type="protein sequence ID" value="KUI71830.1"/>
    <property type="molecule type" value="Genomic_DNA"/>
</dbReference>
<accession>A0A194W6X9</accession>
<dbReference type="AlphaFoldDB" id="A0A194W6X9"/>
<sequence length="824" mass="89939">MSGSQQPQYQVHLGSWTNWSQGAILGATLTMTRSDANLLIAFVAFFVTAVGARVWRITCLVSHSIYSTDQPQDGLYYQRQAVLRNAASAEGGLPVLLDMAWAWRGKAKRPFRRLAPPIIISLLCLVGFMVASGFSSNIASSSSNEVLLSGSHCAVTDADSLFGAPATDLAGIYYPYVGRQVENAANYAQQCYNSYNSRGLDCATFSKVRLPTTAKNISCPFDSGICKTDANLLLDTGYINSHTHLGLNAPKSQRFEYRRVVRCAPLVTRGYSSTYNLTDDKSWTRYHYGPAFSVSRNASDFTYQYSNDIVPDERATNPSFTGTSIDYTIGVRRAYYYNGSVVEGISDLEPIPELQIPDADIMLFFLSANLVEYITPTNDPWYQATTPGYKIAYSSSPSNVTYSSSDDKADLYFADEPASPLACAVQEQWCNPNKPEESKCGPLTTENESMDAAVASGVFNDGDGYNRLSWMNRAAWGVVPFMTDVVASLGSHSLTSRFGLGTVGVQGPIPDNQWQLDVQNWHAISMASIQSSLVQTVTGPPDGELMQFFIGPNNTQEHTMCHSQKILSTAYVSFKVFGVAFIFIVGGIIIIVSYALEPIMSCLQRRYGKFRRYNLLEWAANDVLQLQRLAYEEAGMGTWRGSGKSIPVTESGETLGPLDLSNPKHPRLRSSTTGMSEDTRDDKNGRVKTSVASDSTSDVVKEKSPYTLSTKPTMTTVSSSDTFYSRYSEGTTSGISRVETALDTPRTDIGLATKPSQSSPLCIVQTCEDGSELNSNPEEQKNQKISAESTGVVLPLEQQHQQASPSVAPHQADDGRLPGPSGPS</sequence>
<keyword evidence="2" id="KW-1133">Transmembrane helix</keyword>